<comment type="similarity">
    <text evidence="10">Belongs to the PlsY family.</text>
</comment>
<feature type="transmembrane region" description="Helical" evidence="10">
    <location>
        <begin position="155"/>
        <end position="174"/>
    </location>
</feature>
<feature type="transmembrane region" description="Helical" evidence="10">
    <location>
        <begin position="90"/>
        <end position="113"/>
    </location>
</feature>
<keyword evidence="7 10" id="KW-0472">Membrane</keyword>
<keyword evidence="12" id="KW-1185">Reference proteome</keyword>
<evidence type="ECO:0000256" key="7">
    <source>
        <dbReference type="ARBA" id="ARBA00023136"/>
    </source>
</evidence>
<comment type="function">
    <text evidence="10">Catalyzes the transfer of an acyl group from acyl-phosphate (acyl-PO(4)) to glycerol-3-phosphate (G3P) to form lysophosphatidic acid (LPA). This enzyme utilizes acyl-phosphate as fatty acyl donor, but not acyl-CoA or acyl-ACP.</text>
</comment>
<protein>
    <recommendedName>
        <fullName evidence="10">Glycerol-3-phosphate acyltransferase</fullName>
    </recommendedName>
    <alternativeName>
        <fullName evidence="10">Acyl-PO4 G3P acyltransferase</fullName>
    </alternativeName>
    <alternativeName>
        <fullName evidence="10">Acyl-phosphate--glycerol-3-phosphate acyltransferase</fullName>
    </alternativeName>
    <alternativeName>
        <fullName evidence="10">G3P acyltransferase</fullName>
        <shortName evidence="10">GPAT</shortName>
        <ecNumber evidence="10">2.3.1.275</ecNumber>
    </alternativeName>
    <alternativeName>
        <fullName evidence="10">Lysophosphatidic acid synthase</fullName>
        <shortName evidence="10">LPA synthase</shortName>
    </alternativeName>
</protein>
<keyword evidence="1 10" id="KW-1003">Cell membrane</keyword>
<dbReference type="InterPro" id="IPR003811">
    <property type="entry name" value="G3P_acylTferase_PlsY"/>
</dbReference>
<dbReference type="RefSeq" id="WP_073372240.1">
    <property type="nucleotide sequence ID" value="NZ_CP017813.1"/>
</dbReference>
<dbReference type="Pfam" id="PF02660">
    <property type="entry name" value="G3P_acyltransf"/>
    <property type="match status" value="1"/>
</dbReference>
<dbReference type="UniPathway" id="UPA00085"/>
<dbReference type="Proteomes" id="UP000184322">
    <property type="component" value="Chromosome"/>
</dbReference>
<dbReference type="HAMAP" id="MF_01043">
    <property type="entry name" value="PlsY"/>
    <property type="match status" value="1"/>
</dbReference>
<evidence type="ECO:0000256" key="6">
    <source>
        <dbReference type="ARBA" id="ARBA00023098"/>
    </source>
</evidence>
<evidence type="ECO:0000313" key="11">
    <source>
        <dbReference type="EMBL" id="APJ38236.1"/>
    </source>
</evidence>
<dbReference type="KEGG" id="mpul:BLA55_00870"/>
<evidence type="ECO:0000256" key="1">
    <source>
        <dbReference type="ARBA" id="ARBA00022475"/>
    </source>
</evidence>
<feature type="transmembrane region" description="Helical" evidence="10">
    <location>
        <begin position="59"/>
        <end position="78"/>
    </location>
</feature>
<proteinExistence type="inferred from homology"/>
<accession>A0A1L4FRK2</accession>
<dbReference type="AlphaFoldDB" id="A0A1L4FRK2"/>
<dbReference type="NCBIfam" id="TIGR00023">
    <property type="entry name" value="glycerol-3-phosphate 1-O-acyltransferase PlsY"/>
    <property type="match status" value="1"/>
</dbReference>
<dbReference type="OrthoDB" id="9777124at2"/>
<keyword evidence="5 10" id="KW-1133">Transmembrane helix</keyword>
<gene>
    <name evidence="10" type="primary">plsY</name>
    <name evidence="11" type="ORF">BLA55_00870</name>
</gene>
<evidence type="ECO:0000256" key="5">
    <source>
        <dbReference type="ARBA" id="ARBA00022989"/>
    </source>
</evidence>
<evidence type="ECO:0000256" key="3">
    <source>
        <dbReference type="ARBA" id="ARBA00022679"/>
    </source>
</evidence>
<keyword evidence="4 10" id="KW-0812">Transmembrane</keyword>
<dbReference type="EC" id="2.3.1.275" evidence="10"/>
<dbReference type="EMBL" id="CP017813">
    <property type="protein sequence ID" value="APJ38236.1"/>
    <property type="molecule type" value="Genomic_DNA"/>
</dbReference>
<feature type="transmembrane region" description="Helical" evidence="10">
    <location>
        <begin position="125"/>
        <end position="148"/>
    </location>
</feature>
<dbReference type="GO" id="GO:0005886">
    <property type="term" value="C:plasma membrane"/>
    <property type="evidence" value="ECO:0007669"/>
    <property type="project" value="UniProtKB-SubCell"/>
</dbReference>
<feature type="transmembrane region" description="Helical" evidence="10">
    <location>
        <begin position="7"/>
        <end position="29"/>
    </location>
</feature>
<evidence type="ECO:0000256" key="8">
    <source>
        <dbReference type="ARBA" id="ARBA00023209"/>
    </source>
</evidence>
<keyword evidence="8 10" id="KW-0594">Phospholipid biosynthesis</keyword>
<comment type="subunit">
    <text evidence="10">Probably interacts with PlsX.</text>
</comment>
<keyword evidence="9 10" id="KW-1208">Phospholipid metabolism</keyword>
<feature type="transmembrane region" description="Helical" evidence="10">
    <location>
        <begin position="186"/>
        <end position="204"/>
    </location>
</feature>
<evidence type="ECO:0000256" key="4">
    <source>
        <dbReference type="ARBA" id="ARBA00022692"/>
    </source>
</evidence>
<keyword evidence="2 10" id="KW-0444">Lipid biosynthesis</keyword>
<comment type="catalytic activity">
    <reaction evidence="10">
        <text>an acyl phosphate + sn-glycerol 3-phosphate = a 1-acyl-sn-glycero-3-phosphate + phosphate</text>
        <dbReference type="Rhea" id="RHEA:34075"/>
        <dbReference type="ChEBI" id="CHEBI:43474"/>
        <dbReference type="ChEBI" id="CHEBI:57597"/>
        <dbReference type="ChEBI" id="CHEBI:57970"/>
        <dbReference type="ChEBI" id="CHEBI:59918"/>
        <dbReference type="EC" id="2.3.1.275"/>
    </reaction>
</comment>
<reference evidence="12" key="1">
    <citation type="submission" date="2016-10" db="EMBL/GenBank/DDBJ databases">
        <authorList>
            <person name="Beylefeld A."/>
            <person name="Abolnik C."/>
        </authorList>
    </citation>
    <scope>NUCLEOTIDE SEQUENCE [LARGE SCALE GENOMIC DNA]</scope>
    <source>
        <strain evidence="12">B359_6</strain>
    </source>
</reference>
<evidence type="ECO:0000313" key="12">
    <source>
        <dbReference type="Proteomes" id="UP000184322"/>
    </source>
</evidence>
<dbReference type="PANTHER" id="PTHR30309:SF0">
    <property type="entry name" value="GLYCEROL-3-PHOSPHATE ACYLTRANSFERASE-RELATED"/>
    <property type="match status" value="1"/>
</dbReference>
<dbReference type="GO" id="GO:0008654">
    <property type="term" value="P:phospholipid biosynthetic process"/>
    <property type="evidence" value="ECO:0007669"/>
    <property type="project" value="UniProtKB-UniRule"/>
</dbReference>
<evidence type="ECO:0000256" key="9">
    <source>
        <dbReference type="ARBA" id="ARBA00023264"/>
    </source>
</evidence>
<name>A0A1L4FRK2_9BACT</name>
<sequence>MNILYGFLVNFAIIIFGYLVGSVNTSIIMSNRYKNDDIRNHNSKNAGATNSLRTYGKKFAFIVLIIDILKTYLVVLIVRYAIVYTIKAPFIGSVVPTLAGLACVIGHMYPLFFGLKGGKGVACSVGLFLSINVALYPIAAFFFFGLIFWKKYVSLASIATAILIVPFCFIPWFIEGPLGFLNNPTNHWFVPGIVMSLSSALVVYSHRSNIKRLLSGTESKIIKKK</sequence>
<keyword evidence="11" id="KW-0012">Acyltransferase</keyword>
<comment type="pathway">
    <text evidence="10">Lipid metabolism; phospholipid metabolism.</text>
</comment>
<dbReference type="GO" id="GO:0043772">
    <property type="term" value="F:acyl-phosphate glycerol-3-phosphate acyltransferase activity"/>
    <property type="evidence" value="ECO:0007669"/>
    <property type="project" value="UniProtKB-UniRule"/>
</dbReference>
<comment type="subcellular location">
    <subcellularLocation>
        <location evidence="10">Cell membrane</location>
        <topology evidence="10">Multi-pass membrane protein</topology>
    </subcellularLocation>
</comment>
<keyword evidence="6 10" id="KW-0443">Lipid metabolism</keyword>
<dbReference type="SMART" id="SM01207">
    <property type="entry name" value="G3P_acyltransf"/>
    <property type="match status" value="1"/>
</dbReference>
<dbReference type="PANTHER" id="PTHR30309">
    <property type="entry name" value="INNER MEMBRANE PROTEIN YGIH"/>
    <property type="match status" value="1"/>
</dbReference>
<dbReference type="STRING" id="48003.BLA55_00870"/>
<organism evidence="11 12">
    <name type="scientific">Mycoplasmopsis pullorum</name>
    <dbReference type="NCBI Taxonomy" id="48003"/>
    <lineage>
        <taxon>Bacteria</taxon>
        <taxon>Bacillati</taxon>
        <taxon>Mycoplasmatota</taxon>
        <taxon>Mycoplasmoidales</taxon>
        <taxon>Metamycoplasmataceae</taxon>
        <taxon>Mycoplasmopsis</taxon>
    </lineage>
</organism>
<evidence type="ECO:0000256" key="2">
    <source>
        <dbReference type="ARBA" id="ARBA00022516"/>
    </source>
</evidence>
<keyword evidence="3 10" id="KW-0808">Transferase</keyword>
<evidence type="ECO:0000256" key="10">
    <source>
        <dbReference type="HAMAP-Rule" id="MF_01043"/>
    </source>
</evidence>